<reference evidence="1 2" key="1">
    <citation type="submission" date="2024-04" db="EMBL/GenBank/DDBJ databases">
        <title>Tritrichomonas musculus Genome.</title>
        <authorList>
            <person name="Alves-Ferreira E."/>
            <person name="Grigg M."/>
            <person name="Lorenzi H."/>
            <person name="Galac M."/>
        </authorList>
    </citation>
    <scope>NUCLEOTIDE SEQUENCE [LARGE SCALE GENOMIC DNA]</scope>
    <source>
        <strain evidence="1 2">EAF2021</strain>
    </source>
</reference>
<comment type="caution">
    <text evidence="1">The sequence shown here is derived from an EMBL/GenBank/DDBJ whole genome shotgun (WGS) entry which is preliminary data.</text>
</comment>
<evidence type="ECO:0000313" key="1">
    <source>
        <dbReference type="EMBL" id="KAK8891849.1"/>
    </source>
</evidence>
<accession>A0ABR2KL28</accession>
<gene>
    <name evidence="1" type="ORF">M9Y10_029071</name>
</gene>
<proteinExistence type="predicted"/>
<evidence type="ECO:0000313" key="2">
    <source>
        <dbReference type="Proteomes" id="UP001470230"/>
    </source>
</evidence>
<name>A0ABR2KL28_9EUKA</name>
<protein>
    <submittedName>
        <fullName evidence="1">Uncharacterized protein</fullName>
    </submittedName>
</protein>
<organism evidence="1 2">
    <name type="scientific">Tritrichomonas musculus</name>
    <dbReference type="NCBI Taxonomy" id="1915356"/>
    <lineage>
        <taxon>Eukaryota</taxon>
        <taxon>Metamonada</taxon>
        <taxon>Parabasalia</taxon>
        <taxon>Tritrichomonadida</taxon>
        <taxon>Tritrichomonadidae</taxon>
        <taxon>Tritrichomonas</taxon>
    </lineage>
</organism>
<dbReference type="EMBL" id="JAPFFF010000004">
    <property type="protein sequence ID" value="KAK8891849.1"/>
    <property type="molecule type" value="Genomic_DNA"/>
</dbReference>
<sequence>MSTVPSKTMQNWWDLINLIHQNDENIDKNISDIFITDKTILEKLDDIHTIMQSNYIQYFSKFEEQFKEILDEITKIFVFFNETYYNDIMEKLHTIDLDINHLSIKLNEIKSELSSQSYKLGSIETTLLSHGLKLDEILAKIIITP</sequence>
<dbReference type="Proteomes" id="UP001470230">
    <property type="component" value="Unassembled WGS sequence"/>
</dbReference>
<keyword evidence="2" id="KW-1185">Reference proteome</keyword>